<evidence type="ECO:0000313" key="2">
    <source>
        <dbReference type="Proteomes" id="UP001501844"/>
    </source>
</evidence>
<dbReference type="InterPro" id="IPR036390">
    <property type="entry name" value="WH_DNA-bd_sf"/>
</dbReference>
<dbReference type="RefSeq" id="WP_345162759.1">
    <property type="nucleotide sequence ID" value="NZ_BAABGX010000001.1"/>
</dbReference>
<dbReference type="Gene3D" id="1.10.10.10">
    <property type="entry name" value="Winged helix-like DNA-binding domain superfamily/Winged helix DNA-binding domain"/>
    <property type="match status" value="1"/>
</dbReference>
<reference evidence="2" key="1">
    <citation type="journal article" date="2019" name="Int. J. Syst. Evol. Microbiol.">
        <title>The Global Catalogue of Microorganisms (GCM) 10K type strain sequencing project: providing services to taxonomists for standard genome sequencing and annotation.</title>
        <authorList>
            <consortium name="The Broad Institute Genomics Platform"/>
            <consortium name="The Broad Institute Genome Sequencing Center for Infectious Disease"/>
            <person name="Wu L."/>
            <person name="Ma J."/>
        </authorList>
    </citation>
    <scope>NUCLEOTIDE SEQUENCE [LARGE SCALE GENOMIC DNA]</scope>
    <source>
        <strain evidence="2">JCM 17917</strain>
    </source>
</reference>
<dbReference type="InterPro" id="IPR036388">
    <property type="entry name" value="WH-like_DNA-bd_sf"/>
</dbReference>
<protein>
    <recommendedName>
        <fullName evidence="3">HTH deoR-type domain-containing protein</fullName>
    </recommendedName>
</protein>
<dbReference type="EMBL" id="BAABGX010000001">
    <property type="protein sequence ID" value="GAA4299583.1"/>
    <property type="molecule type" value="Genomic_DNA"/>
</dbReference>
<comment type="caution">
    <text evidence="1">The sequence shown here is derived from an EMBL/GenBank/DDBJ whole genome shotgun (WGS) entry which is preliminary data.</text>
</comment>
<sequence length="79" mass="9241">MNRTQQLLAAQRERAAFIKANPRLTIQQLANALGVNRGTIREDLIRMEDPDYGKEQKPKWGGWKKDRKPQIIDDFRGMF</sequence>
<name>A0ABP8FB63_9BACT</name>
<evidence type="ECO:0008006" key="3">
    <source>
        <dbReference type="Google" id="ProtNLM"/>
    </source>
</evidence>
<gene>
    <name evidence="1" type="ORF">GCM10023183_08980</name>
</gene>
<organism evidence="1 2">
    <name type="scientific">Nibribacter koreensis</name>
    <dbReference type="NCBI Taxonomy" id="1084519"/>
    <lineage>
        <taxon>Bacteria</taxon>
        <taxon>Pseudomonadati</taxon>
        <taxon>Bacteroidota</taxon>
        <taxon>Cytophagia</taxon>
        <taxon>Cytophagales</taxon>
        <taxon>Hymenobacteraceae</taxon>
        <taxon>Nibribacter</taxon>
    </lineage>
</organism>
<evidence type="ECO:0000313" key="1">
    <source>
        <dbReference type="EMBL" id="GAA4299583.1"/>
    </source>
</evidence>
<dbReference type="Proteomes" id="UP001501844">
    <property type="component" value="Unassembled WGS sequence"/>
</dbReference>
<proteinExistence type="predicted"/>
<accession>A0ABP8FB63</accession>
<keyword evidence="2" id="KW-1185">Reference proteome</keyword>
<dbReference type="SUPFAM" id="SSF46785">
    <property type="entry name" value="Winged helix' DNA-binding domain"/>
    <property type="match status" value="1"/>
</dbReference>